<comment type="function">
    <text evidence="8">Component of the anaphase promoting complex/cyclosome (APC/C), a cell cycle-regulated E3 ubiquitin ligase that controls progression through mitosis and the G1 phase of the cell cycle. The APC/C complex acts by mediating ubiquitination and subsequent degradation of target proteins: it mainly mediates the formation of 'Lys-11'-linked polyubiquitin chains and, to a lower extent, the formation of 'Lys-48'- and 'Lys-63'-linked polyubiquitin chains. The APC/C complex catalyzes assembly of branched 'Lys-11'-/'Lys-48'-linked branched ubiquitin chains on target proteins.</text>
</comment>
<evidence type="ECO:0000256" key="7">
    <source>
        <dbReference type="ARBA" id="ARBA00031069"/>
    </source>
</evidence>
<proteinExistence type="inferred from homology"/>
<evidence type="ECO:0000256" key="3">
    <source>
        <dbReference type="ARBA" id="ARBA00022618"/>
    </source>
</evidence>
<evidence type="ECO:0000256" key="6">
    <source>
        <dbReference type="ARBA" id="ARBA00023306"/>
    </source>
</evidence>
<keyword evidence="12" id="KW-1185">Reference proteome</keyword>
<dbReference type="InterPro" id="IPR026000">
    <property type="entry name" value="Apc5_dom"/>
</dbReference>
<dbReference type="PANTHER" id="PTHR12830:SF9">
    <property type="entry name" value="ANAPHASE-PROMOTING COMPLEX SUBUNIT 5"/>
    <property type="match status" value="1"/>
</dbReference>
<keyword evidence="6" id="KW-0131">Cell cycle</keyword>
<keyword evidence="3" id="KW-0132">Cell division</keyword>
<dbReference type="PANTHER" id="PTHR12830">
    <property type="entry name" value="ANAPHASE-PROMOTING COMPLEX SUBUNIT 5"/>
    <property type="match status" value="1"/>
</dbReference>
<dbReference type="InterPro" id="IPR011990">
    <property type="entry name" value="TPR-like_helical_dom_sf"/>
</dbReference>
<comment type="similarity">
    <text evidence="1">Belongs to the APC5 family.</text>
</comment>
<evidence type="ECO:0000256" key="1">
    <source>
        <dbReference type="ARBA" id="ARBA00007450"/>
    </source>
</evidence>
<dbReference type="AlphaFoldDB" id="A0AAD4SK18"/>
<evidence type="ECO:0000256" key="8">
    <source>
        <dbReference type="ARBA" id="ARBA00045696"/>
    </source>
</evidence>
<dbReference type="GO" id="GO:0051301">
    <property type="term" value="P:cell division"/>
    <property type="evidence" value="ECO:0007669"/>
    <property type="project" value="UniProtKB-KW"/>
</dbReference>
<feature type="domain" description="Anaphase-promoting complex subunit 5" evidence="10">
    <location>
        <begin position="321"/>
        <end position="420"/>
    </location>
</feature>
<gene>
    <name evidence="11" type="ORF">MKW98_007884</name>
</gene>
<accession>A0AAD4SK18</accession>
<dbReference type="GO" id="GO:0045842">
    <property type="term" value="P:positive regulation of mitotic metaphase/anaphase transition"/>
    <property type="evidence" value="ECO:0007669"/>
    <property type="project" value="TreeGrafter"/>
</dbReference>
<dbReference type="EMBL" id="JAJJMB010010320">
    <property type="protein sequence ID" value="KAI3909360.1"/>
    <property type="molecule type" value="Genomic_DNA"/>
</dbReference>
<keyword evidence="5" id="KW-0833">Ubl conjugation pathway</keyword>
<dbReference type="GO" id="GO:0005680">
    <property type="term" value="C:anaphase-promoting complex"/>
    <property type="evidence" value="ECO:0007669"/>
    <property type="project" value="InterPro"/>
</dbReference>
<name>A0AAD4SK18_9MAGN</name>
<organism evidence="11 12">
    <name type="scientific">Papaver atlanticum</name>
    <dbReference type="NCBI Taxonomy" id="357466"/>
    <lineage>
        <taxon>Eukaryota</taxon>
        <taxon>Viridiplantae</taxon>
        <taxon>Streptophyta</taxon>
        <taxon>Embryophyta</taxon>
        <taxon>Tracheophyta</taxon>
        <taxon>Spermatophyta</taxon>
        <taxon>Magnoliopsida</taxon>
        <taxon>Ranunculales</taxon>
        <taxon>Papaveraceae</taxon>
        <taxon>Papaveroideae</taxon>
        <taxon>Papaver</taxon>
    </lineage>
</organism>
<evidence type="ECO:0000256" key="5">
    <source>
        <dbReference type="ARBA" id="ARBA00022786"/>
    </source>
</evidence>
<dbReference type="Proteomes" id="UP001202328">
    <property type="component" value="Unassembled WGS sequence"/>
</dbReference>
<dbReference type="InterPro" id="IPR037679">
    <property type="entry name" value="Apc5"/>
</dbReference>
<dbReference type="GO" id="GO:0031145">
    <property type="term" value="P:anaphase-promoting complex-dependent catabolic process"/>
    <property type="evidence" value="ECO:0007669"/>
    <property type="project" value="TreeGrafter"/>
</dbReference>
<dbReference type="GO" id="GO:0070979">
    <property type="term" value="P:protein K11-linked ubiquitination"/>
    <property type="evidence" value="ECO:0007669"/>
    <property type="project" value="TreeGrafter"/>
</dbReference>
<evidence type="ECO:0000256" key="4">
    <source>
        <dbReference type="ARBA" id="ARBA00022776"/>
    </source>
</evidence>
<evidence type="ECO:0000256" key="2">
    <source>
        <dbReference type="ARBA" id="ARBA00016066"/>
    </source>
</evidence>
<dbReference type="Pfam" id="PF12862">
    <property type="entry name" value="ANAPC5"/>
    <property type="match status" value="1"/>
</dbReference>
<keyword evidence="4" id="KW-0498">Mitosis</keyword>
<evidence type="ECO:0000313" key="12">
    <source>
        <dbReference type="Proteomes" id="UP001202328"/>
    </source>
</evidence>
<feature type="region of interest" description="Disordered" evidence="9">
    <location>
        <begin position="243"/>
        <end position="267"/>
    </location>
</feature>
<evidence type="ECO:0000259" key="10">
    <source>
        <dbReference type="Pfam" id="PF12862"/>
    </source>
</evidence>
<evidence type="ECO:0000313" key="11">
    <source>
        <dbReference type="EMBL" id="KAI3909360.1"/>
    </source>
</evidence>
<sequence length="917" mass="100739">MAVSMKSGAGIGGNFVLTPHKVSVCILLQIYVPPDQVSVPFPFTSVSQHNRLGLFLLALTKSCDDIMEPQLDELINQLKETGGELYHWLNEKLTHKLSSLSSPDDLFNLFGDLQGVLGGPESSGVVDDQIILDPSSHLGIFLRRCLLAFSLLSFEGVCHLLTNIETYAKEALSSCSNYGLPDEDNDFEEMLEYEDTNLECFLGKVAEDVDAKIRVAETFPFHIHAPKSLLGLVEEELHSESKIKHTGAGGHSSDFAHQPTEALRGSDNSSGLFLRMNWQVQGYLREQADLIEKHGSSFSLNAFESILQQVQKLAPELHRVHYLRYLNNLYHEDYPAALENLHCYFDYSAGAEGIDITASSPLGSFGRYGIALLCLGMMHSHFGHPKQALEVLTEAVRVSQQHNDDTCLSYTLAAICNLMSEIGISSARGIIGSSYSPLTSFGTSLPIQQQLLVLLRRSLNRAEDLKLTRLVASNRLAMAKFDLTHIQRPLLSFGPKSSTKLKTCPASVLKELRLSSYLLGEFGSDGSSLEIDGVFSTAWLKNLHRPMASSVLLEENEPESGYDAFRFGTQPSSIPGSVLQLAGSSYLLRATAWELYGSAPLARLNALVHATCFADASSSSDVALAYVKLIQHQAVFKGYKEAFSALEMAEGKLFSVAKSRIQLLKLQQLHERALHRGNLKVAQRVCDEFGSLASSVTGVDMELKTEASLRHARTLLAANQFSQAAAIAHSLFCTCYKFNLQVENATCLLMLAEIHKKSGNAVLGLPYALASLSFCQSFNLDLLEASATLTLADLWLSLGSNHAKRALTLIHRALPMILGNGGLELRARANIAVAKCYLSDPSFSVSEDSEMVLDSLKQAAEELQTLEYNEMAAEAFYLMAMVYDKLGQLEEREEAASSFKKHVIAFENPKDDINPLF</sequence>
<dbReference type="SUPFAM" id="SSF48452">
    <property type="entry name" value="TPR-like"/>
    <property type="match status" value="1"/>
</dbReference>
<reference evidence="11" key="1">
    <citation type="submission" date="2022-04" db="EMBL/GenBank/DDBJ databases">
        <title>A functionally conserved STORR gene fusion in Papaver species that diverged 16.8 million years ago.</title>
        <authorList>
            <person name="Catania T."/>
        </authorList>
    </citation>
    <scope>NUCLEOTIDE SEQUENCE</scope>
    <source>
        <strain evidence="11">S-188037</strain>
    </source>
</reference>
<protein>
    <recommendedName>
        <fullName evidence="2">Anaphase-promoting complex subunit 5</fullName>
    </recommendedName>
    <alternativeName>
        <fullName evidence="7">Cyclosome subunit 5</fullName>
    </alternativeName>
</protein>
<dbReference type="CDD" id="cd16270">
    <property type="entry name" value="Apc5_N"/>
    <property type="match status" value="1"/>
</dbReference>
<evidence type="ECO:0000256" key="9">
    <source>
        <dbReference type="SAM" id="MobiDB-lite"/>
    </source>
</evidence>
<comment type="caution">
    <text evidence="11">The sequence shown here is derived from an EMBL/GenBank/DDBJ whole genome shotgun (WGS) entry which is preliminary data.</text>
</comment>